<protein>
    <submittedName>
        <fullName evidence="1">Uncharacterized protein</fullName>
    </submittedName>
</protein>
<dbReference type="AlphaFoldDB" id="A0A176X8W6"/>
<dbReference type="EMBL" id="LXPS01000022">
    <property type="protein sequence ID" value="OAE43590.1"/>
    <property type="molecule type" value="Genomic_DNA"/>
</dbReference>
<comment type="caution">
    <text evidence="1">The sequence shown here is derived from an EMBL/GenBank/DDBJ whole genome shotgun (WGS) entry which is preliminary data.</text>
</comment>
<evidence type="ECO:0000313" key="2">
    <source>
        <dbReference type="Proteomes" id="UP000077098"/>
    </source>
</evidence>
<gene>
    <name evidence="1" type="ORF">A7J57_04815</name>
</gene>
<sequence>MADLARIKRNVAKMASQNAPVEDIDGYIASEGVTIDDVKNFRPQATEKAPEEKGMLRSAADSVDAFGRGIANSASFGFADEIGAGARWLGGKVLPWQPNVTYDEALAEVRGSDKATAAAHPVADIAGNVTGAVGLGSGLAKAGLSPTAAVANRGGRLLAVSGASALEGAALGAAQGFGQGEGGLQNRLSNAKTGGLYGGAIGLGTPLAISGVTNAVRRVVSPVSSSSARQSLVNTLEREGVDVTAGQATGNDALRYAESEIGGAAARDLVERQGEQFTKAALSRAGINAERATPDVIDNAFTRIGDQFDSLASRNTLKPDRKLQNDLVDTWRNYVSVTPPNARVPIVADMMTDINNAMKNGGALDGKTYQSLRSRIDRVARSSSDPELANTLRDIRSALDDGMERSIAFTNPKDLGGWRKTRNEYRNMLVLEQAATGAGENAAAGLISPSALRNATVAKHGRRNYARGSGDFAELARAGEGVMKPMPQSGTAPRTAIRNMGAALPALLGAGAGGAAGGGYGAMAGMAAGAALPAFAGKLMMTPAGQAYLKNQLLSGSISPQFRGRLAAAVNAIDASFLPRIMEEGVGPSQVPAAAAAR</sequence>
<dbReference type="Proteomes" id="UP000077098">
    <property type="component" value="Unassembled WGS sequence"/>
</dbReference>
<evidence type="ECO:0000313" key="1">
    <source>
        <dbReference type="EMBL" id="OAE43590.1"/>
    </source>
</evidence>
<proteinExistence type="predicted"/>
<reference evidence="1 2" key="1">
    <citation type="submission" date="2016-05" db="EMBL/GenBank/DDBJ databases">
        <authorList>
            <person name="Lavstsen T."/>
            <person name="Jespersen J.S."/>
        </authorList>
    </citation>
    <scope>NUCLEOTIDE SEQUENCE [LARGE SCALE GENOMIC DNA]</scope>
    <source>
        <strain evidence="1 2">KCJ1736</strain>
    </source>
</reference>
<organism evidence="1 2">
    <name type="scientific">Agrobacterium tumefaciens</name>
    <dbReference type="NCBI Taxonomy" id="358"/>
    <lineage>
        <taxon>Bacteria</taxon>
        <taxon>Pseudomonadati</taxon>
        <taxon>Pseudomonadota</taxon>
        <taxon>Alphaproteobacteria</taxon>
        <taxon>Hyphomicrobiales</taxon>
        <taxon>Rhizobiaceae</taxon>
        <taxon>Rhizobium/Agrobacterium group</taxon>
        <taxon>Agrobacterium</taxon>
        <taxon>Agrobacterium tumefaciens complex</taxon>
    </lineage>
</organism>
<dbReference type="RefSeq" id="WP_063949604.1">
    <property type="nucleotide sequence ID" value="NZ_LXPS01000022.1"/>
</dbReference>
<name>A0A176X8W6_AGRTU</name>
<accession>A0A176X8W6</accession>